<dbReference type="Gene3D" id="3.30.160.250">
    <property type="match status" value="1"/>
</dbReference>
<dbReference type="STRING" id="767817.Desgi_1671"/>
<protein>
    <recommendedName>
        <fullName evidence="3">HicB-like antitoxin of toxin-antitoxin system domain-containing protein</fullName>
    </recommendedName>
</protein>
<evidence type="ECO:0000313" key="1">
    <source>
        <dbReference type="EMBL" id="AGL01142.1"/>
    </source>
</evidence>
<proteinExistence type="predicted"/>
<name>R4KHL3_9FIRM</name>
<dbReference type="Proteomes" id="UP000013520">
    <property type="component" value="Chromosome"/>
</dbReference>
<keyword evidence="2" id="KW-1185">Reference proteome</keyword>
<dbReference type="AlphaFoldDB" id="R4KHL3"/>
<gene>
    <name evidence="1" type="ORF">Desgi_1671</name>
</gene>
<dbReference type="KEGG" id="dgi:Desgi_1671"/>
<dbReference type="InterPro" id="IPR035069">
    <property type="entry name" value="TTHA1013/TTHA0281-like"/>
</dbReference>
<sequence>MSMVMSTIKINTEALEGELDRFLDIPANHSELIYQSEAYRNIRYPVVLTRLTGEEWLAEHKDLPGCKIHGSTPEEAMARLEEVKLSWIYAAMAEGRKIPKPSPGPQVVKMA</sequence>
<accession>R4KHL3</accession>
<dbReference type="HOGENOM" id="CLU_2154271_0_0_9"/>
<evidence type="ECO:0000313" key="2">
    <source>
        <dbReference type="Proteomes" id="UP000013520"/>
    </source>
</evidence>
<dbReference type="RefSeq" id="WP_006524380.1">
    <property type="nucleotide sequence ID" value="NC_021184.1"/>
</dbReference>
<dbReference type="OrthoDB" id="5419659at2"/>
<dbReference type="EMBL" id="CP003273">
    <property type="protein sequence ID" value="AGL01142.1"/>
    <property type="molecule type" value="Genomic_DNA"/>
</dbReference>
<organism evidence="1 2">
    <name type="scientific">Desulfoscipio gibsoniae DSM 7213</name>
    <dbReference type="NCBI Taxonomy" id="767817"/>
    <lineage>
        <taxon>Bacteria</taxon>
        <taxon>Bacillati</taxon>
        <taxon>Bacillota</taxon>
        <taxon>Clostridia</taxon>
        <taxon>Eubacteriales</taxon>
        <taxon>Desulfallaceae</taxon>
        <taxon>Desulfoscipio</taxon>
    </lineage>
</organism>
<dbReference type="SUPFAM" id="SSF143100">
    <property type="entry name" value="TTHA1013/TTHA0281-like"/>
    <property type="match status" value="1"/>
</dbReference>
<dbReference type="eggNOG" id="COG1598">
    <property type="taxonomic scope" value="Bacteria"/>
</dbReference>
<reference evidence="1 2" key="1">
    <citation type="submission" date="2012-01" db="EMBL/GenBank/DDBJ databases">
        <title>Complete sequence of Desulfotomaculum gibsoniae DSM 7213.</title>
        <authorList>
            <consortium name="US DOE Joint Genome Institute"/>
            <person name="Lucas S."/>
            <person name="Han J."/>
            <person name="Lapidus A."/>
            <person name="Cheng J.-F."/>
            <person name="Goodwin L."/>
            <person name="Pitluck S."/>
            <person name="Peters L."/>
            <person name="Ovchinnikova G."/>
            <person name="Teshima H."/>
            <person name="Detter J.C."/>
            <person name="Han C."/>
            <person name="Tapia R."/>
            <person name="Land M."/>
            <person name="Hauser L."/>
            <person name="Kyrpides N."/>
            <person name="Ivanova N."/>
            <person name="Pagani I."/>
            <person name="Parshina S."/>
            <person name="Plugge C."/>
            <person name="Muyzer G."/>
            <person name="Kuever J."/>
            <person name="Ivanova A."/>
            <person name="Nazina T."/>
            <person name="Klenk H.-P."/>
            <person name="Brambilla E."/>
            <person name="Spring S."/>
            <person name="Stams A.F."/>
            <person name="Woyke T."/>
        </authorList>
    </citation>
    <scope>NUCLEOTIDE SEQUENCE [LARGE SCALE GENOMIC DNA]</scope>
    <source>
        <strain evidence="1 2">DSM 7213</strain>
    </source>
</reference>
<evidence type="ECO:0008006" key="3">
    <source>
        <dbReference type="Google" id="ProtNLM"/>
    </source>
</evidence>